<dbReference type="AlphaFoldDB" id="A0AAV9ZI03"/>
<evidence type="ECO:0000313" key="4">
    <source>
        <dbReference type="Proteomes" id="UP001362999"/>
    </source>
</evidence>
<evidence type="ECO:0000256" key="2">
    <source>
        <dbReference type="SAM" id="MobiDB-lite"/>
    </source>
</evidence>
<comment type="caution">
    <text evidence="3">The sequence shown here is derived from an EMBL/GenBank/DDBJ whole genome shotgun (WGS) entry which is preliminary data.</text>
</comment>
<reference evidence="3 4" key="1">
    <citation type="journal article" date="2024" name="J Genomics">
        <title>Draft genome sequencing and assembly of Favolaschia claudopus CIRM-BRFM 2984 isolated from oak limbs.</title>
        <authorList>
            <person name="Navarro D."/>
            <person name="Drula E."/>
            <person name="Chaduli D."/>
            <person name="Cazenave R."/>
            <person name="Ahrendt S."/>
            <person name="Wang J."/>
            <person name="Lipzen A."/>
            <person name="Daum C."/>
            <person name="Barry K."/>
            <person name="Grigoriev I.V."/>
            <person name="Favel A."/>
            <person name="Rosso M.N."/>
            <person name="Martin F."/>
        </authorList>
    </citation>
    <scope>NUCLEOTIDE SEQUENCE [LARGE SCALE GENOMIC DNA]</scope>
    <source>
        <strain evidence="3 4">CIRM-BRFM 2984</strain>
    </source>
</reference>
<gene>
    <name evidence="3" type="ORF">R3P38DRAFT_3456314</name>
</gene>
<evidence type="ECO:0000313" key="3">
    <source>
        <dbReference type="EMBL" id="KAK6984005.1"/>
    </source>
</evidence>
<protein>
    <submittedName>
        <fullName evidence="3">Uncharacterized protein</fullName>
    </submittedName>
</protein>
<proteinExistence type="predicted"/>
<name>A0AAV9ZI03_9AGAR</name>
<accession>A0AAV9ZI03</accession>
<dbReference type="EMBL" id="JAWWNJ010000143">
    <property type="protein sequence ID" value="KAK6984005.1"/>
    <property type="molecule type" value="Genomic_DNA"/>
</dbReference>
<keyword evidence="4" id="KW-1185">Reference proteome</keyword>
<dbReference type="Proteomes" id="UP001362999">
    <property type="component" value="Unassembled WGS sequence"/>
</dbReference>
<feature type="region of interest" description="Disordered" evidence="2">
    <location>
        <begin position="1"/>
        <end position="45"/>
    </location>
</feature>
<feature type="region of interest" description="Disordered" evidence="2">
    <location>
        <begin position="288"/>
        <end position="309"/>
    </location>
</feature>
<feature type="coiled-coil region" evidence="1">
    <location>
        <begin position="124"/>
        <end position="151"/>
    </location>
</feature>
<organism evidence="3 4">
    <name type="scientific">Favolaschia claudopus</name>
    <dbReference type="NCBI Taxonomy" id="2862362"/>
    <lineage>
        <taxon>Eukaryota</taxon>
        <taxon>Fungi</taxon>
        <taxon>Dikarya</taxon>
        <taxon>Basidiomycota</taxon>
        <taxon>Agaricomycotina</taxon>
        <taxon>Agaricomycetes</taxon>
        <taxon>Agaricomycetidae</taxon>
        <taxon>Agaricales</taxon>
        <taxon>Marasmiineae</taxon>
        <taxon>Mycenaceae</taxon>
        <taxon>Favolaschia</taxon>
    </lineage>
</organism>
<sequence>MNNEDDVPMEGEAPYTAPRRLKVPTRGDADHPGQKRTAIAGPEQDTVDEARNNEQFYRETGKDIRARSRAVAQDNGHLRAQLIAANESLNKRQQEVEHLHEQIAQSRAHLEQMRYDESGFHQQILDDQEQLGNLLQQVNAAQNQAAEASRNAYGLQQAIHERDTELAQLRAQVYKQDDEVNHLRLRLKAAARTKAEGTPRRRGRVNNELFATQQPSTVALKLALDPIPHPTGNPTPLPADGPAIPAALADHPVVKRMAEKINMDVEEVTEFMGLLQLTKETDAQVIVTPPKKSSRKAKPKDAIKKSAQPATKDLVNAAHAMTRKATFRLFKVEIGTDFIFHEPATEKEVEDFAADDDATLKHWQWDFNPGYLTSAWNAVQIERVVAAAVKDDEKADRYVSKGQIKREFLEIILAEQLERWRGDWKLFQPRWWEAKGRIETKHEAVARGKLMLYMRRMNSKNINAQNRKYLYRRTTLEAVIALKEAENADDLPTWIRLLELLDYLEGEGMSEEEEKPCMIKGQKIKTFKIKLCVWREASVAKYMNIVDAQKRRFEELHNGTKSAPRERTEEIGRRPAPKGLPRSLYDSKWLASQSPKQLMELEVSEDVFALFVAATDRMAM</sequence>
<keyword evidence="1" id="KW-0175">Coiled coil</keyword>
<evidence type="ECO:0000256" key="1">
    <source>
        <dbReference type="SAM" id="Coils"/>
    </source>
</evidence>
<feature type="region of interest" description="Disordered" evidence="2">
    <location>
        <begin position="556"/>
        <end position="579"/>
    </location>
</feature>
<feature type="compositionally biased region" description="Basic and acidic residues" evidence="2">
    <location>
        <begin position="556"/>
        <end position="573"/>
    </location>
</feature>